<accession>A0AAJ4XNV0</accession>
<proteinExistence type="predicted"/>
<reference evidence="1" key="1">
    <citation type="submission" date="2023-10" db="EMBL/GenBank/DDBJ databases">
        <authorList>
            <person name="Guldener U."/>
        </authorList>
    </citation>
    <scope>NUCLEOTIDE SEQUENCE</scope>
    <source>
        <strain evidence="1">Mp4</strain>
    </source>
</reference>
<sequence>MMICMLRSTTSRQIVVLAPTIIRFVSTSASAATMFQPSTVKYSAVKPGSESELTTPGSGSVRIPPPPFCNPNMKLGPIHFANHNFTLSSLVRPKTLLTQKAHMMDLKPIHTLLQIKSNSKPMPTFPIPQPNLNLLNLQQNINMNPIQIRANNNKPIPIRTTLVPQNQENERVKTTKICKYNPQNKRKRVDEKGCKKERD</sequence>
<evidence type="ECO:0000313" key="1">
    <source>
        <dbReference type="EMBL" id="SNX85578.1"/>
    </source>
</evidence>
<dbReference type="EMBL" id="OAPG01000010">
    <property type="protein sequence ID" value="SNX85578.1"/>
    <property type="molecule type" value="Genomic_DNA"/>
</dbReference>
<keyword evidence="2" id="KW-1185">Reference proteome</keyword>
<organism evidence="1 2">
    <name type="scientific">Melanopsichium pennsylvanicum</name>
    <dbReference type="NCBI Taxonomy" id="63383"/>
    <lineage>
        <taxon>Eukaryota</taxon>
        <taxon>Fungi</taxon>
        <taxon>Dikarya</taxon>
        <taxon>Basidiomycota</taxon>
        <taxon>Ustilaginomycotina</taxon>
        <taxon>Ustilaginomycetes</taxon>
        <taxon>Ustilaginales</taxon>
        <taxon>Ustilaginaceae</taxon>
        <taxon>Melanopsichium</taxon>
    </lineage>
</organism>
<comment type="caution">
    <text evidence="1">The sequence shown here is derived from an EMBL/GenBank/DDBJ whole genome shotgun (WGS) entry which is preliminary data.</text>
</comment>
<dbReference type="Proteomes" id="UP001294444">
    <property type="component" value="Unassembled WGS sequence"/>
</dbReference>
<name>A0AAJ4XNV0_9BASI</name>
<dbReference type="AlphaFoldDB" id="A0AAJ4XNV0"/>
<protein>
    <submittedName>
        <fullName evidence="1">Uncharacterized protein</fullName>
    </submittedName>
</protein>
<evidence type="ECO:0000313" key="2">
    <source>
        <dbReference type="Proteomes" id="UP001294444"/>
    </source>
</evidence>
<gene>
    <name evidence="1" type="ORF">MEPE_04287</name>
</gene>